<organism evidence="2 3">
    <name type="scientific">Fonsecaea pedrosoi CBS 271.37</name>
    <dbReference type="NCBI Taxonomy" id="1442368"/>
    <lineage>
        <taxon>Eukaryota</taxon>
        <taxon>Fungi</taxon>
        <taxon>Dikarya</taxon>
        <taxon>Ascomycota</taxon>
        <taxon>Pezizomycotina</taxon>
        <taxon>Eurotiomycetes</taxon>
        <taxon>Chaetothyriomycetidae</taxon>
        <taxon>Chaetothyriales</taxon>
        <taxon>Herpotrichiellaceae</taxon>
        <taxon>Fonsecaea</taxon>
    </lineage>
</organism>
<sequence>MPDHLDQPSTLAEIHGQPPVHSEEEQEHRVQQPQTKDNTAWMAAGALSWSPLLSLPYELRQRIFQYVFMASSANFPPQVRSPSRAPNAVGDGYNVLGPGSSTRGGNHKIVQSLLVCRQLYQETRLIPFQVNCVKCPAVMGSNTLATKRLIDALQPFQRRAIRRLELHLLASVTEAWSLRSILRSIAGVTETETNCTMRESGGGTDDKISFGDNAETGKKPEKDSNTSLRELSVHMTTRDLLLAQADSMVGLLHMLMVAPFSQERPSTAFAWTAAWVTEGLAFLESLRELTIVVESSLSVAKQLAANERWQFEQTLKSSLPSVEVKVEWRLHRDINLEKDDGDWVNFLWVHDSNIGAPEHGATESGLRRNDGVSSWTYIVP</sequence>
<reference evidence="2 3" key="1">
    <citation type="submission" date="2015-01" db="EMBL/GenBank/DDBJ databases">
        <title>The Genome Sequence of Fonsecaea pedrosoi CBS 271.37.</title>
        <authorList>
            <consortium name="The Broad Institute Genomics Platform"/>
            <person name="Cuomo C."/>
            <person name="de Hoog S."/>
            <person name="Gorbushina A."/>
            <person name="Stielow B."/>
            <person name="Teixiera M."/>
            <person name="Abouelleil A."/>
            <person name="Chapman S.B."/>
            <person name="Priest M."/>
            <person name="Young S.K."/>
            <person name="Wortman J."/>
            <person name="Nusbaum C."/>
            <person name="Birren B."/>
        </authorList>
    </citation>
    <scope>NUCLEOTIDE SEQUENCE [LARGE SCALE GENOMIC DNA]</scope>
    <source>
        <strain evidence="2 3">CBS 271.37</strain>
    </source>
</reference>
<dbReference type="VEuPathDB" id="FungiDB:Z517_03456"/>
<name>A0A0D2FC41_9EURO</name>
<dbReference type="OrthoDB" id="5413827at2759"/>
<gene>
    <name evidence="2" type="ORF">Z517_03456</name>
</gene>
<evidence type="ECO:0000313" key="3">
    <source>
        <dbReference type="Proteomes" id="UP000053029"/>
    </source>
</evidence>
<feature type="region of interest" description="Disordered" evidence="1">
    <location>
        <begin position="195"/>
        <end position="224"/>
    </location>
</feature>
<keyword evidence="3" id="KW-1185">Reference proteome</keyword>
<accession>A0A0D2FC41</accession>
<dbReference type="GeneID" id="25302946"/>
<protein>
    <submittedName>
        <fullName evidence="2">Uncharacterized protein</fullName>
    </submittedName>
</protein>
<dbReference type="EMBL" id="KN846970">
    <property type="protein sequence ID" value="KIW84207.1"/>
    <property type="molecule type" value="Genomic_DNA"/>
</dbReference>
<evidence type="ECO:0000313" key="2">
    <source>
        <dbReference type="EMBL" id="KIW84207.1"/>
    </source>
</evidence>
<feature type="compositionally biased region" description="Basic and acidic residues" evidence="1">
    <location>
        <begin position="204"/>
        <end position="224"/>
    </location>
</feature>
<feature type="region of interest" description="Disordered" evidence="1">
    <location>
        <begin position="1"/>
        <end position="36"/>
    </location>
</feature>
<evidence type="ECO:0000256" key="1">
    <source>
        <dbReference type="SAM" id="MobiDB-lite"/>
    </source>
</evidence>
<dbReference type="RefSeq" id="XP_013288015.1">
    <property type="nucleotide sequence ID" value="XM_013432561.1"/>
</dbReference>
<proteinExistence type="predicted"/>
<dbReference type="HOGENOM" id="CLU_727692_0_0_1"/>
<dbReference type="AlphaFoldDB" id="A0A0D2FC41"/>
<dbReference type="PANTHER" id="PTHR38790:SF4">
    <property type="entry name" value="2EXR DOMAIN-CONTAINING PROTEIN"/>
    <property type="match status" value="1"/>
</dbReference>
<dbReference type="Proteomes" id="UP000053029">
    <property type="component" value="Unassembled WGS sequence"/>
</dbReference>
<feature type="compositionally biased region" description="Basic and acidic residues" evidence="1">
    <location>
        <begin position="21"/>
        <end position="30"/>
    </location>
</feature>
<dbReference type="PANTHER" id="PTHR38790">
    <property type="entry name" value="2EXR DOMAIN-CONTAINING PROTEIN-RELATED"/>
    <property type="match status" value="1"/>
</dbReference>